<keyword evidence="4" id="KW-1185">Reference proteome</keyword>
<dbReference type="Pfam" id="PF00266">
    <property type="entry name" value="Aminotran_5"/>
    <property type="match status" value="1"/>
</dbReference>
<dbReference type="SUPFAM" id="SSF53383">
    <property type="entry name" value="PLP-dependent transferases"/>
    <property type="match status" value="1"/>
</dbReference>
<feature type="domain" description="Aminotransferase class V" evidence="2">
    <location>
        <begin position="58"/>
        <end position="370"/>
    </location>
</feature>
<dbReference type="Gene3D" id="3.90.1150.10">
    <property type="entry name" value="Aspartate Aminotransferase, domain 1"/>
    <property type="match status" value="1"/>
</dbReference>
<comment type="caution">
    <text evidence="3">The sequence shown here is derived from an EMBL/GenBank/DDBJ whole genome shotgun (WGS) entry which is preliminary data.</text>
</comment>
<evidence type="ECO:0000259" key="2">
    <source>
        <dbReference type="Pfam" id="PF00266"/>
    </source>
</evidence>
<dbReference type="EMBL" id="JBGUBD010000004">
    <property type="protein sequence ID" value="MFA9478028.1"/>
    <property type="molecule type" value="Genomic_DNA"/>
</dbReference>
<accession>A0ABV4U6X9</accession>
<dbReference type="InterPro" id="IPR015424">
    <property type="entry name" value="PyrdxlP-dep_Trfase"/>
</dbReference>
<proteinExistence type="predicted"/>
<dbReference type="GO" id="GO:0008483">
    <property type="term" value="F:transaminase activity"/>
    <property type="evidence" value="ECO:0007669"/>
    <property type="project" value="UniProtKB-KW"/>
</dbReference>
<dbReference type="PANTHER" id="PTHR43586:SF15">
    <property type="entry name" value="BLR3095 PROTEIN"/>
    <property type="match status" value="1"/>
</dbReference>
<dbReference type="Gene3D" id="3.40.640.10">
    <property type="entry name" value="Type I PLP-dependent aspartate aminotransferase-like (Major domain)"/>
    <property type="match status" value="1"/>
</dbReference>
<protein>
    <submittedName>
        <fullName evidence="3">Aminotransferase class V-fold PLP-dependent enzyme</fullName>
    </submittedName>
</protein>
<reference evidence="3 4" key="1">
    <citation type="submission" date="2024-08" db="EMBL/GenBank/DDBJ databases">
        <title>Whole-genome sequencing of halo(alkali)philic microorganisms from hypersaline lakes.</title>
        <authorList>
            <person name="Sorokin D.Y."/>
            <person name="Merkel A.Y."/>
            <person name="Messina E."/>
            <person name="Yakimov M."/>
        </authorList>
    </citation>
    <scope>NUCLEOTIDE SEQUENCE [LARGE SCALE GENOMIC DNA]</scope>
    <source>
        <strain evidence="3 4">AB-hyl4</strain>
    </source>
</reference>
<evidence type="ECO:0000313" key="3">
    <source>
        <dbReference type="EMBL" id="MFA9478028.1"/>
    </source>
</evidence>
<gene>
    <name evidence="3" type="ORF">ACERK3_06925</name>
</gene>
<dbReference type="Proteomes" id="UP001575105">
    <property type="component" value="Unassembled WGS sequence"/>
</dbReference>
<name>A0ABV4U6X9_9BACT</name>
<evidence type="ECO:0000313" key="4">
    <source>
        <dbReference type="Proteomes" id="UP001575105"/>
    </source>
</evidence>
<dbReference type="InterPro" id="IPR015421">
    <property type="entry name" value="PyrdxlP-dep_Trfase_major"/>
</dbReference>
<dbReference type="PANTHER" id="PTHR43586">
    <property type="entry name" value="CYSTEINE DESULFURASE"/>
    <property type="match status" value="1"/>
</dbReference>
<keyword evidence="1" id="KW-0663">Pyridoxal phosphate</keyword>
<dbReference type="InterPro" id="IPR015422">
    <property type="entry name" value="PyrdxlP-dep_Trfase_small"/>
</dbReference>
<dbReference type="InterPro" id="IPR000192">
    <property type="entry name" value="Aminotrans_V_dom"/>
</dbReference>
<evidence type="ECO:0000256" key="1">
    <source>
        <dbReference type="ARBA" id="ARBA00022898"/>
    </source>
</evidence>
<keyword evidence="3" id="KW-0032">Aminotransferase</keyword>
<dbReference type="RefSeq" id="WP_425344957.1">
    <property type="nucleotide sequence ID" value="NZ_JBGUBD010000004.1"/>
</dbReference>
<sequence>MSHDSSQLAACPGSDVFPILDEMAFFNHAGVAPISGPAADALAQYAARAASHAYVDSGWYRRVREVKRAAATLINARGEHEIAFVPNTTAGLAQVVYGLNWQRGDNVVITNVEYPANRYPWQDIQQRLGVDLIEVPQQPDGRIDVDDVLDAITDRTRVVSLSHVQFASGHRIDLKPISDTLHQLPSGRGYLCVDAIQSVGVLPVDVQAMGIDFLSADGHKWMLGPEGCGIFYCHEDLAPLLRPTIVGWMCMVDAQNFGDYRFELLPDARRFEPGSYNIPGIYALGASIDLLLETGIDKVWARIESLTARLCERLPEKGYRVFSPRDHADERSGIVIFEPTDDAKPPLPQIVTQLQQQGIVIALREGRLRASPHYYNRLEQIDRLIDALP</sequence>
<organism evidence="3 4">
    <name type="scientific">Natronomicrosphaera hydrolytica</name>
    <dbReference type="NCBI Taxonomy" id="3242702"/>
    <lineage>
        <taxon>Bacteria</taxon>
        <taxon>Pseudomonadati</taxon>
        <taxon>Planctomycetota</taxon>
        <taxon>Phycisphaerae</taxon>
        <taxon>Phycisphaerales</taxon>
        <taxon>Phycisphaeraceae</taxon>
        <taxon>Natronomicrosphaera</taxon>
    </lineage>
</organism>
<keyword evidence="3" id="KW-0808">Transferase</keyword>